<reference evidence="2 3" key="1">
    <citation type="submission" date="2019-01" db="EMBL/GenBank/DDBJ databases">
        <authorList>
            <person name="Chen W.-M."/>
        </authorList>
    </citation>
    <scope>NUCLEOTIDE SEQUENCE [LARGE SCALE GENOMIC DNA]</scope>
    <source>
        <strain evidence="2 3">KYPY4</strain>
    </source>
</reference>
<keyword evidence="3" id="KW-1185">Reference proteome</keyword>
<proteinExistence type="predicted"/>
<evidence type="ECO:0000313" key="2">
    <source>
        <dbReference type="EMBL" id="RVU47168.1"/>
    </source>
</evidence>
<dbReference type="EMBL" id="SACR01000002">
    <property type="protein sequence ID" value="RVU47168.1"/>
    <property type="molecule type" value="Genomic_DNA"/>
</dbReference>
<accession>A0A437RK98</accession>
<evidence type="ECO:0000313" key="3">
    <source>
        <dbReference type="Proteomes" id="UP000285575"/>
    </source>
</evidence>
<protein>
    <submittedName>
        <fullName evidence="2">DUF2188 domain-containing protein</fullName>
    </submittedName>
</protein>
<dbReference type="Pfam" id="PF09954">
    <property type="entry name" value="DUF2188"/>
    <property type="match status" value="1"/>
</dbReference>
<dbReference type="RefSeq" id="WP_128227636.1">
    <property type="nucleotide sequence ID" value="NZ_SACR01000002.1"/>
</dbReference>
<feature type="region of interest" description="Disordered" evidence="1">
    <location>
        <begin position="60"/>
        <end position="80"/>
    </location>
</feature>
<dbReference type="OrthoDB" id="8858565at2"/>
<sequence>MAKLPKFTLGYDKARDAWQLRNGAKHVVRSFDTKTEAIKGGVLEKTVGTGGGSVQIRKLDGTIQEERTYPGSADPKRSPG</sequence>
<comment type="caution">
    <text evidence="2">The sequence shown here is derived from an EMBL/GenBank/DDBJ whole genome shotgun (WGS) entry which is preliminary data.</text>
</comment>
<gene>
    <name evidence="2" type="ORF">EOE66_05245</name>
</gene>
<organism evidence="2 3">
    <name type="scientific">Rubrivivax rivuli</name>
    <dbReference type="NCBI Taxonomy" id="1862385"/>
    <lineage>
        <taxon>Bacteria</taxon>
        <taxon>Pseudomonadati</taxon>
        <taxon>Pseudomonadota</taxon>
        <taxon>Betaproteobacteria</taxon>
        <taxon>Burkholderiales</taxon>
        <taxon>Sphaerotilaceae</taxon>
        <taxon>Rubrivivax</taxon>
    </lineage>
</organism>
<evidence type="ECO:0000256" key="1">
    <source>
        <dbReference type="SAM" id="MobiDB-lite"/>
    </source>
</evidence>
<dbReference type="AlphaFoldDB" id="A0A437RK98"/>
<dbReference type="Proteomes" id="UP000285575">
    <property type="component" value="Unassembled WGS sequence"/>
</dbReference>
<dbReference type="InterPro" id="IPR018691">
    <property type="entry name" value="DUF2188"/>
</dbReference>
<name>A0A437RK98_9BURK</name>